<keyword evidence="11" id="KW-0436">Ligase</keyword>
<comment type="similarity">
    <text evidence="2">Belongs to the asparagine synthetase family.</text>
</comment>
<evidence type="ECO:0000256" key="4">
    <source>
        <dbReference type="ARBA" id="ARBA00022741"/>
    </source>
</evidence>
<evidence type="ECO:0000256" key="6">
    <source>
        <dbReference type="ARBA" id="ARBA00022962"/>
    </source>
</evidence>
<dbReference type="PROSITE" id="PS51278">
    <property type="entry name" value="GATASE_TYPE_2"/>
    <property type="match status" value="1"/>
</dbReference>
<evidence type="ECO:0000256" key="2">
    <source>
        <dbReference type="ARBA" id="ARBA00005752"/>
    </source>
</evidence>
<dbReference type="CDD" id="cd01991">
    <property type="entry name" value="Asn_synthase_B_C"/>
    <property type="match status" value="1"/>
</dbReference>
<evidence type="ECO:0000256" key="1">
    <source>
        <dbReference type="ARBA" id="ARBA00005187"/>
    </source>
</evidence>
<dbReference type="Pfam" id="PF13522">
    <property type="entry name" value="GATase_6"/>
    <property type="match status" value="1"/>
</dbReference>
<dbReference type="AlphaFoldDB" id="A0A845GEP2"/>
<feature type="domain" description="Glutamine amidotransferase type-2" evidence="10">
    <location>
        <begin position="2"/>
        <end position="218"/>
    </location>
</feature>
<comment type="caution">
    <text evidence="11">The sequence shown here is derived from an EMBL/GenBank/DDBJ whole genome shotgun (WGS) entry which is preliminary data.</text>
</comment>
<evidence type="ECO:0000256" key="7">
    <source>
        <dbReference type="ARBA" id="ARBA00048741"/>
    </source>
</evidence>
<evidence type="ECO:0000256" key="5">
    <source>
        <dbReference type="ARBA" id="ARBA00022840"/>
    </source>
</evidence>
<feature type="active site" description="For GATase activity" evidence="8">
    <location>
        <position position="2"/>
    </location>
</feature>
<gene>
    <name evidence="11" type="primary">asnB</name>
    <name evidence="11" type="ORF">GTP91_31475</name>
</gene>
<evidence type="ECO:0000259" key="10">
    <source>
        <dbReference type="PROSITE" id="PS51278"/>
    </source>
</evidence>
<proteinExistence type="inferred from homology"/>
<evidence type="ECO:0000256" key="3">
    <source>
        <dbReference type="ARBA" id="ARBA00012737"/>
    </source>
</evidence>
<dbReference type="PANTHER" id="PTHR43284">
    <property type="entry name" value="ASPARAGINE SYNTHETASE (GLUTAMINE-HYDROLYZING)"/>
    <property type="match status" value="1"/>
</dbReference>
<dbReference type="InterPro" id="IPR051786">
    <property type="entry name" value="ASN_synthetase/amidase"/>
</dbReference>
<dbReference type="EC" id="6.3.5.4" evidence="3"/>
<evidence type="ECO:0000256" key="8">
    <source>
        <dbReference type="PIRSR" id="PIRSR001589-1"/>
    </source>
</evidence>
<dbReference type="InterPro" id="IPR014729">
    <property type="entry name" value="Rossmann-like_a/b/a_fold"/>
</dbReference>
<dbReference type="SUPFAM" id="SSF56235">
    <property type="entry name" value="N-terminal nucleophile aminohydrolases (Ntn hydrolases)"/>
    <property type="match status" value="1"/>
</dbReference>
<feature type="binding site" evidence="9">
    <location>
        <position position="104"/>
    </location>
    <ligand>
        <name>L-glutamine</name>
        <dbReference type="ChEBI" id="CHEBI:58359"/>
    </ligand>
</feature>
<organism evidence="11 12">
    <name type="scientific">Duganella vulcania</name>
    <dbReference type="NCBI Taxonomy" id="2692166"/>
    <lineage>
        <taxon>Bacteria</taxon>
        <taxon>Pseudomonadati</taxon>
        <taxon>Pseudomonadota</taxon>
        <taxon>Betaproteobacteria</taxon>
        <taxon>Burkholderiales</taxon>
        <taxon>Oxalobacteraceae</taxon>
        <taxon>Telluria group</taxon>
        <taxon>Duganella</taxon>
    </lineage>
</organism>
<dbReference type="SUPFAM" id="SSF52402">
    <property type="entry name" value="Adenine nucleotide alpha hydrolases-like"/>
    <property type="match status" value="1"/>
</dbReference>
<dbReference type="Pfam" id="PF00733">
    <property type="entry name" value="Asn_synthase"/>
    <property type="match status" value="1"/>
</dbReference>
<dbReference type="NCBIfam" id="TIGR01536">
    <property type="entry name" value="asn_synth_AEB"/>
    <property type="match status" value="1"/>
</dbReference>
<comment type="pathway">
    <text evidence="1">Amino-acid biosynthesis; L-asparagine biosynthesis; L-asparagine from L-aspartate (L-Gln route): step 1/1.</text>
</comment>
<keyword evidence="8" id="KW-0061">Asparagine biosynthesis</keyword>
<dbReference type="PIRSF" id="PIRSF001589">
    <property type="entry name" value="Asn_synthetase_glu-h"/>
    <property type="match status" value="1"/>
</dbReference>
<dbReference type="GO" id="GO:0004066">
    <property type="term" value="F:asparagine synthase (glutamine-hydrolyzing) activity"/>
    <property type="evidence" value="ECO:0007669"/>
    <property type="project" value="UniProtKB-EC"/>
</dbReference>
<dbReference type="GO" id="GO:0005524">
    <property type="term" value="F:ATP binding"/>
    <property type="evidence" value="ECO:0007669"/>
    <property type="project" value="UniProtKB-KW"/>
</dbReference>
<dbReference type="RefSeq" id="WP_161100275.1">
    <property type="nucleotide sequence ID" value="NZ_WWCW01000245.1"/>
</dbReference>
<keyword evidence="5 9" id="KW-0067">ATP-binding</keyword>
<dbReference type="InterPro" id="IPR001962">
    <property type="entry name" value="Asn_synthase"/>
</dbReference>
<dbReference type="Gene3D" id="3.40.50.620">
    <property type="entry name" value="HUPs"/>
    <property type="match status" value="1"/>
</dbReference>
<dbReference type="Proteomes" id="UP000470302">
    <property type="component" value="Unassembled WGS sequence"/>
</dbReference>
<name>A0A845GEP2_9BURK</name>
<dbReference type="PANTHER" id="PTHR43284:SF1">
    <property type="entry name" value="ASPARAGINE SYNTHETASE"/>
    <property type="match status" value="1"/>
</dbReference>
<dbReference type="InterPro" id="IPR029055">
    <property type="entry name" value="Ntn_hydrolases_N"/>
</dbReference>
<evidence type="ECO:0000313" key="11">
    <source>
        <dbReference type="EMBL" id="MYM91686.1"/>
    </source>
</evidence>
<reference evidence="11 12" key="1">
    <citation type="submission" date="2020-01" db="EMBL/GenBank/DDBJ databases">
        <title>Novel species isolated from a subtropical stream in China.</title>
        <authorList>
            <person name="Lu H."/>
        </authorList>
    </citation>
    <scope>NUCLEOTIDE SEQUENCE [LARGE SCALE GENOMIC DNA]</scope>
    <source>
        <strain evidence="11 12">FT82W</strain>
    </source>
</reference>
<dbReference type="CDD" id="cd00712">
    <property type="entry name" value="AsnB"/>
    <property type="match status" value="1"/>
</dbReference>
<dbReference type="InterPro" id="IPR017932">
    <property type="entry name" value="GATase_2_dom"/>
</dbReference>
<dbReference type="GO" id="GO:0006529">
    <property type="term" value="P:asparagine biosynthetic process"/>
    <property type="evidence" value="ECO:0007669"/>
    <property type="project" value="UniProtKB-KW"/>
</dbReference>
<dbReference type="EMBL" id="WWCW01000245">
    <property type="protein sequence ID" value="MYM91686.1"/>
    <property type="molecule type" value="Genomic_DNA"/>
</dbReference>
<protein>
    <recommendedName>
        <fullName evidence="3">asparagine synthase (glutamine-hydrolyzing)</fullName>
        <ecNumber evidence="3">6.3.5.4</ecNumber>
    </recommendedName>
</protein>
<dbReference type="InterPro" id="IPR033738">
    <property type="entry name" value="AsnB_N"/>
</dbReference>
<keyword evidence="8" id="KW-0028">Amino-acid biosynthesis</keyword>
<dbReference type="InterPro" id="IPR006426">
    <property type="entry name" value="Asn_synth_AEB"/>
</dbReference>
<keyword evidence="6 8" id="KW-0315">Glutamine amidotransferase</keyword>
<evidence type="ECO:0000256" key="9">
    <source>
        <dbReference type="PIRSR" id="PIRSR001589-2"/>
    </source>
</evidence>
<evidence type="ECO:0000313" key="12">
    <source>
        <dbReference type="Proteomes" id="UP000470302"/>
    </source>
</evidence>
<accession>A0A845GEP2</accession>
<dbReference type="Gene3D" id="3.60.20.10">
    <property type="entry name" value="Glutamine Phosphoribosylpyrophosphate, subunit 1, domain 1"/>
    <property type="match status" value="1"/>
</dbReference>
<sequence length="630" mass="69233">MCGIWGLISHDGAERRRAALATAFRFIDRRGPDARGDKHLTFGAHHILLAHSRLAIIELTELGAQPMGDAGSGWWIVYNGEIYNYREIREELRSAGQSFSGGSDTEVLLRAWAVWGTDALRRLNGMFAFAAFNQRSGELWLVRDRFGVKPLLWGRRADGALTFGSSVAGVADQVGAEIDTAYCARGVRYKAYETEQSGSPFKRVHSVPAGCWVKFQLSVERIEISEGKWYCLAAAVATRRAAMSGLGVSALLDECRGWLDSAVSLRLRSDVPLAVSLSAGLDSAAIACATRRQTTQLRAFSFGSPSAPTSEGPATRVMSDAAGIDVSFVWPRWSRSELCGMLETTMAFQEAPFSSLSPIAQYAVFRGAGAAGFKVLLGGQGSDEIFAGYRKFMPIALREALRARKPEGALRLLYSLALMLVHEARQARMYMQNLGRYQNGKAQAFSLIAWEAETQNLWGEPHLSLADRQIVDIQRWSLPTLLRYEDRNSMGCGVESRLPFLDYRLVEYALALPARLKIANGFGKWALRHITAGLVPDAIRLNRKKRGFDVTQDWIAQGLGASLRARIFDHRTALSGALKPGAQLDARLSDAALSQSPDLLDEALLLAWLAKPMRVPAAAPRQAGRREVRA</sequence>
<comment type="catalytic activity">
    <reaction evidence="7">
        <text>L-aspartate + L-glutamine + ATP + H2O = L-asparagine + L-glutamate + AMP + diphosphate + H(+)</text>
        <dbReference type="Rhea" id="RHEA:12228"/>
        <dbReference type="ChEBI" id="CHEBI:15377"/>
        <dbReference type="ChEBI" id="CHEBI:15378"/>
        <dbReference type="ChEBI" id="CHEBI:29985"/>
        <dbReference type="ChEBI" id="CHEBI:29991"/>
        <dbReference type="ChEBI" id="CHEBI:30616"/>
        <dbReference type="ChEBI" id="CHEBI:33019"/>
        <dbReference type="ChEBI" id="CHEBI:58048"/>
        <dbReference type="ChEBI" id="CHEBI:58359"/>
        <dbReference type="ChEBI" id="CHEBI:456215"/>
        <dbReference type="EC" id="6.3.5.4"/>
    </reaction>
</comment>
<keyword evidence="4 9" id="KW-0547">Nucleotide-binding</keyword>